<evidence type="ECO:0000256" key="5">
    <source>
        <dbReference type="RuleBase" id="RU366025"/>
    </source>
</evidence>
<dbReference type="AlphaFoldDB" id="A0A8H5C4G3"/>
<keyword evidence="5" id="KW-0378">Hydrolase</keyword>
<dbReference type="InterPro" id="IPR028889">
    <property type="entry name" value="USP"/>
</dbReference>
<evidence type="ECO:0000313" key="9">
    <source>
        <dbReference type="EMBL" id="KAF5334866.1"/>
    </source>
</evidence>
<dbReference type="Gene3D" id="3.30.40.10">
    <property type="entry name" value="Zinc/RING finger domain, C3HC4 (zinc finger)"/>
    <property type="match status" value="1"/>
</dbReference>
<dbReference type="GO" id="GO:0016579">
    <property type="term" value="P:protein deubiquitination"/>
    <property type="evidence" value="ECO:0007669"/>
    <property type="project" value="InterPro"/>
</dbReference>
<dbReference type="GO" id="GO:0008270">
    <property type="term" value="F:zinc ion binding"/>
    <property type="evidence" value="ECO:0007669"/>
    <property type="project" value="UniProtKB-KW"/>
</dbReference>
<sequence length="607" mass="68898">MSSSGTEEHDQCPHLTTEILESEVFLDKYKSVIAWNARRNFNGQSLPKRRKLAALTCGTCKIPLHRPFLCLHCSYAGCWDGREISEHLKSHDHIFCVDAKSGTIFCSLCEDMVHNPTVDALHLEAILRVEEQYTPFQMSNKSREPFRFWVPSEEERAALENMDTIPCQARRGLLNLGQTCFLNVVLQCFVHNPLLRNYFLGDKHNHKQCKNEDCSCCEMDKLFSAVRIQSPLYLRVPMTLLLTTLLHFQVYSSDTTPYGPSSFLSTTWRKSTSLAGYAQQDAHEFFISTLNQMHSNCKGSTNISCNCIIHSTFAGALQSDVTCGKCGNVTSTVDPMLDISLELKEGKDGGDTLAGCLKRFTQPEKLGSKDYACSKCGKSSNDISKRLSIAKLPPVLSFQFKRFEHKTTNNNKSDSAAQKLHAVVRFPSTLNMLPYTSLVISNSGGNGNGNGRNRNQAQIPAINFGPEIMYEYDLFAVINHEGEMNNGHYTNFARFGDEWYRFDDDKVTVSTLGACLKSPPYMCFYVKKHLEYKAHVTPTYVLIQKTEAVKEKERELQLEREREQERERAEREREREKEMEILKEAEAEAARAQEVDKEVEDELLATI</sequence>
<reference evidence="9 10" key="1">
    <citation type="journal article" date="2020" name="ISME J.">
        <title>Uncovering the hidden diversity of litter-decomposition mechanisms in mushroom-forming fungi.</title>
        <authorList>
            <person name="Floudas D."/>
            <person name="Bentzer J."/>
            <person name="Ahren D."/>
            <person name="Johansson T."/>
            <person name="Persson P."/>
            <person name="Tunlid A."/>
        </authorList>
    </citation>
    <scope>NUCLEOTIDE SEQUENCE [LARGE SCALE GENOMIC DNA]</scope>
    <source>
        <strain evidence="9 10">CBS 291.85</strain>
    </source>
</reference>
<evidence type="ECO:0000256" key="4">
    <source>
        <dbReference type="PROSITE-ProRule" id="PRU00502"/>
    </source>
</evidence>
<dbReference type="InterPro" id="IPR018200">
    <property type="entry name" value="USP_CS"/>
</dbReference>
<dbReference type="InterPro" id="IPR038765">
    <property type="entry name" value="Papain-like_cys_pep_sf"/>
</dbReference>
<keyword evidence="5" id="KW-0833">Ubl conjugation pathway</keyword>
<dbReference type="GO" id="GO:0004843">
    <property type="term" value="F:cysteine-type deubiquitinase activity"/>
    <property type="evidence" value="ECO:0007669"/>
    <property type="project" value="UniProtKB-UniRule"/>
</dbReference>
<dbReference type="GO" id="GO:0005634">
    <property type="term" value="C:nucleus"/>
    <property type="evidence" value="ECO:0007669"/>
    <property type="project" value="TreeGrafter"/>
</dbReference>
<evidence type="ECO:0000256" key="1">
    <source>
        <dbReference type="ARBA" id="ARBA00022723"/>
    </source>
</evidence>
<dbReference type="Proteomes" id="UP000559256">
    <property type="component" value="Unassembled WGS sequence"/>
</dbReference>
<dbReference type="InterPro" id="IPR013083">
    <property type="entry name" value="Znf_RING/FYVE/PHD"/>
</dbReference>
<keyword evidence="10" id="KW-1185">Reference proteome</keyword>
<dbReference type="GO" id="GO:0005829">
    <property type="term" value="C:cytosol"/>
    <property type="evidence" value="ECO:0007669"/>
    <property type="project" value="TreeGrafter"/>
</dbReference>
<dbReference type="Pfam" id="PF00443">
    <property type="entry name" value="UCH"/>
    <property type="match status" value="1"/>
</dbReference>
<dbReference type="InterPro" id="IPR050164">
    <property type="entry name" value="Peptidase_C19"/>
</dbReference>
<feature type="domain" description="USP" evidence="7">
    <location>
        <begin position="171"/>
        <end position="528"/>
    </location>
</feature>
<feature type="domain" description="UBP-type" evidence="8">
    <location>
        <begin position="10"/>
        <end position="138"/>
    </location>
</feature>
<dbReference type="OrthoDB" id="289038at2759"/>
<dbReference type="PROSITE" id="PS50235">
    <property type="entry name" value="USP_3"/>
    <property type="match status" value="1"/>
</dbReference>
<comment type="caution">
    <text evidence="9">The sequence shown here is derived from an EMBL/GenBank/DDBJ whole genome shotgun (WGS) entry which is preliminary data.</text>
</comment>
<evidence type="ECO:0000256" key="3">
    <source>
        <dbReference type="ARBA" id="ARBA00022833"/>
    </source>
</evidence>
<dbReference type="SUPFAM" id="SSF57850">
    <property type="entry name" value="RING/U-box"/>
    <property type="match status" value="1"/>
</dbReference>
<evidence type="ECO:0000313" key="10">
    <source>
        <dbReference type="Proteomes" id="UP000559256"/>
    </source>
</evidence>
<dbReference type="EC" id="3.4.19.12" evidence="5"/>
<keyword evidence="5" id="KW-0645">Protease</keyword>
<organism evidence="9 10">
    <name type="scientific">Tetrapyrgos nigripes</name>
    <dbReference type="NCBI Taxonomy" id="182062"/>
    <lineage>
        <taxon>Eukaryota</taxon>
        <taxon>Fungi</taxon>
        <taxon>Dikarya</taxon>
        <taxon>Basidiomycota</taxon>
        <taxon>Agaricomycotina</taxon>
        <taxon>Agaricomycetes</taxon>
        <taxon>Agaricomycetidae</taxon>
        <taxon>Agaricales</taxon>
        <taxon>Marasmiineae</taxon>
        <taxon>Marasmiaceae</taxon>
        <taxon>Tetrapyrgos</taxon>
    </lineage>
</organism>
<evidence type="ECO:0000256" key="6">
    <source>
        <dbReference type="SAM" id="MobiDB-lite"/>
    </source>
</evidence>
<keyword evidence="1" id="KW-0479">Metal-binding</keyword>
<dbReference type="InterPro" id="IPR001607">
    <property type="entry name" value="Znf_UBP"/>
</dbReference>
<protein>
    <recommendedName>
        <fullName evidence="5">Ubiquitin carboxyl-terminal hydrolase</fullName>
        <ecNumber evidence="5">3.4.19.12</ecNumber>
    </recommendedName>
</protein>
<dbReference type="PROSITE" id="PS00973">
    <property type="entry name" value="USP_2"/>
    <property type="match status" value="1"/>
</dbReference>
<dbReference type="PROSITE" id="PS50271">
    <property type="entry name" value="ZF_UBP"/>
    <property type="match status" value="1"/>
</dbReference>
<evidence type="ECO:0000256" key="2">
    <source>
        <dbReference type="ARBA" id="ARBA00022771"/>
    </source>
</evidence>
<dbReference type="EMBL" id="JAACJM010000250">
    <property type="protein sequence ID" value="KAF5334866.1"/>
    <property type="molecule type" value="Genomic_DNA"/>
</dbReference>
<proteinExistence type="inferred from homology"/>
<comment type="similarity">
    <text evidence="5">Belongs to the peptidase C19 family.</text>
</comment>
<dbReference type="Gene3D" id="3.90.70.10">
    <property type="entry name" value="Cysteine proteinases"/>
    <property type="match status" value="1"/>
</dbReference>
<dbReference type="PANTHER" id="PTHR24006:SF937">
    <property type="entry name" value="UBIQUITIN CARBOXYL-TERMINAL HYDROLASE"/>
    <property type="match status" value="1"/>
</dbReference>
<dbReference type="GO" id="GO:0006508">
    <property type="term" value="P:proteolysis"/>
    <property type="evidence" value="ECO:0007669"/>
    <property type="project" value="UniProtKB-KW"/>
</dbReference>
<evidence type="ECO:0000259" key="7">
    <source>
        <dbReference type="PROSITE" id="PS50235"/>
    </source>
</evidence>
<dbReference type="InterPro" id="IPR001394">
    <property type="entry name" value="Peptidase_C19_UCH"/>
</dbReference>
<keyword evidence="2 4" id="KW-0863">Zinc-finger</keyword>
<name>A0A8H5C4G3_9AGAR</name>
<dbReference type="PROSITE" id="PS00972">
    <property type="entry name" value="USP_1"/>
    <property type="match status" value="1"/>
</dbReference>
<keyword evidence="3" id="KW-0862">Zinc</keyword>
<dbReference type="Pfam" id="PF02148">
    <property type="entry name" value="zf-UBP"/>
    <property type="match status" value="1"/>
</dbReference>
<gene>
    <name evidence="9" type="ORF">D9758_014272</name>
</gene>
<evidence type="ECO:0000259" key="8">
    <source>
        <dbReference type="PROSITE" id="PS50271"/>
    </source>
</evidence>
<accession>A0A8H5C4G3</accession>
<keyword evidence="5" id="KW-0788">Thiol protease</keyword>
<dbReference type="PANTHER" id="PTHR24006">
    <property type="entry name" value="UBIQUITIN CARBOXYL-TERMINAL HYDROLASE"/>
    <property type="match status" value="1"/>
</dbReference>
<comment type="catalytic activity">
    <reaction evidence="5">
        <text>Thiol-dependent hydrolysis of ester, thioester, amide, peptide and isopeptide bonds formed by the C-terminal Gly of ubiquitin (a 76-residue protein attached to proteins as an intracellular targeting signal).</text>
        <dbReference type="EC" id="3.4.19.12"/>
    </reaction>
</comment>
<feature type="region of interest" description="Disordered" evidence="6">
    <location>
        <begin position="553"/>
        <end position="579"/>
    </location>
</feature>
<dbReference type="SUPFAM" id="SSF54001">
    <property type="entry name" value="Cysteine proteinases"/>
    <property type="match status" value="1"/>
</dbReference>